<dbReference type="EMBL" id="JACVVK020000078">
    <property type="protein sequence ID" value="KAK7495031.1"/>
    <property type="molecule type" value="Genomic_DNA"/>
</dbReference>
<dbReference type="PANTHER" id="PTHR11516:SF60">
    <property type="entry name" value="PYRUVATE DEHYDROGENASE E1 COMPONENT SUBUNIT ALPHA"/>
    <property type="match status" value="1"/>
</dbReference>
<comment type="function">
    <text evidence="7">The pyruvate dehydrogenase complex catalyzes the overall conversion of pyruvate to acetyl-CoA and CO(2).</text>
</comment>
<keyword evidence="2" id="KW-0809">Transit peptide</keyword>
<comment type="cofactor">
    <cofactor evidence="1 7">
        <name>thiamine diphosphate</name>
        <dbReference type="ChEBI" id="CHEBI:58937"/>
    </cofactor>
</comment>
<dbReference type="CDD" id="cd02000">
    <property type="entry name" value="TPP_E1_PDC_ADC_BCADC"/>
    <property type="match status" value="1"/>
</dbReference>
<evidence type="ECO:0000256" key="3">
    <source>
        <dbReference type="ARBA" id="ARBA00023002"/>
    </source>
</evidence>
<proteinExistence type="predicted"/>
<dbReference type="InterPro" id="IPR029061">
    <property type="entry name" value="THDP-binding"/>
</dbReference>
<dbReference type="EC" id="1.2.4.1" evidence="7"/>
<comment type="catalytic activity">
    <reaction evidence="6 7">
        <text>N(6)-[(R)-lipoyl]-L-lysyl-[protein] + pyruvate + H(+) = N(6)-[(R)-S(8)-acetyldihydrolipoyl]-L-lysyl-[protein] + CO2</text>
        <dbReference type="Rhea" id="RHEA:19189"/>
        <dbReference type="Rhea" id="RHEA-COMP:10474"/>
        <dbReference type="Rhea" id="RHEA-COMP:10478"/>
        <dbReference type="ChEBI" id="CHEBI:15361"/>
        <dbReference type="ChEBI" id="CHEBI:15378"/>
        <dbReference type="ChEBI" id="CHEBI:16526"/>
        <dbReference type="ChEBI" id="CHEBI:83099"/>
        <dbReference type="ChEBI" id="CHEBI:83111"/>
        <dbReference type="EC" id="1.2.4.1"/>
    </reaction>
</comment>
<dbReference type="NCBIfam" id="TIGR03182">
    <property type="entry name" value="PDH_E1_alph_y"/>
    <property type="match status" value="1"/>
</dbReference>
<dbReference type="InterPro" id="IPR001017">
    <property type="entry name" value="DH_E1"/>
</dbReference>
<evidence type="ECO:0000256" key="2">
    <source>
        <dbReference type="ARBA" id="ARBA00022946"/>
    </source>
</evidence>
<sequence>MHFRAGLSLLAAGRRVLCLQRGRAMATEATFDTEPFQLHKLEAGPSNSVSVTRDEALKYYTSMQTIRRMETAAANLYKTRTVRGFCHLYSGQEAIAVGMEAVLSREDAVITAYRAHGWTYTRGVSILGVLAELTGRSTGCSKGKGGSMHMYGKNFYGGNGIVGAQVPLGAGIAFAMKYEGKQNVCVALFGDGASNQGQVYEAYNMSKLWDLPVIYVCENNGYGMGTSAHRSSASVDYFTRADYIPGIWVDAMDVLAVKSATEFSRKFALENGPILLEAATYRYYGHSMSDPGISYRSREEVQEVRETRDPITSFRDRLVTSELATADELKAIDNDVKKEVNEAAEKAKTDPELPLSELYTHIYHQPEPDMKVRGCDITVVGTMG</sequence>
<evidence type="ECO:0000313" key="9">
    <source>
        <dbReference type="EMBL" id="KAK7495031.1"/>
    </source>
</evidence>
<keyword evidence="3 7" id="KW-0560">Oxidoreductase</keyword>
<evidence type="ECO:0000256" key="1">
    <source>
        <dbReference type="ARBA" id="ARBA00001964"/>
    </source>
</evidence>
<dbReference type="SUPFAM" id="SSF52518">
    <property type="entry name" value="Thiamin diphosphate-binding fold (THDP-binding)"/>
    <property type="match status" value="1"/>
</dbReference>
<dbReference type="GO" id="GO:0004739">
    <property type="term" value="F:pyruvate dehydrogenase (acetyl-transferring) activity"/>
    <property type="evidence" value="ECO:0007669"/>
    <property type="project" value="UniProtKB-UniRule"/>
</dbReference>
<dbReference type="FunFam" id="3.40.50.970:FF:000013">
    <property type="entry name" value="Pyruvate dehydrogenase E1 component subunit alpha"/>
    <property type="match status" value="1"/>
</dbReference>
<evidence type="ECO:0000256" key="4">
    <source>
        <dbReference type="ARBA" id="ARBA00023052"/>
    </source>
</evidence>
<evidence type="ECO:0000259" key="8">
    <source>
        <dbReference type="Pfam" id="PF00676"/>
    </source>
</evidence>
<gene>
    <name evidence="9" type="ORF">BaRGS_00013671</name>
</gene>
<evidence type="ECO:0000256" key="5">
    <source>
        <dbReference type="ARBA" id="ARBA00023317"/>
    </source>
</evidence>
<dbReference type="AlphaFoldDB" id="A0ABD0L6W6"/>
<dbReference type="Proteomes" id="UP001519460">
    <property type="component" value="Unassembled WGS sequence"/>
</dbReference>
<accession>A0ABD0L6W6</accession>
<keyword evidence="4 7" id="KW-0786">Thiamine pyrophosphate</keyword>
<evidence type="ECO:0000313" key="10">
    <source>
        <dbReference type="Proteomes" id="UP001519460"/>
    </source>
</evidence>
<dbReference type="Gene3D" id="3.40.50.970">
    <property type="match status" value="1"/>
</dbReference>
<evidence type="ECO:0000256" key="6">
    <source>
        <dbReference type="ARBA" id="ARBA00051231"/>
    </source>
</evidence>
<evidence type="ECO:0000256" key="7">
    <source>
        <dbReference type="RuleBase" id="RU361139"/>
    </source>
</evidence>
<reference evidence="9 10" key="1">
    <citation type="journal article" date="2023" name="Sci. Data">
        <title>Genome assembly of the Korean intertidal mud-creeper Batillaria attramentaria.</title>
        <authorList>
            <person name="Patra A.K."/>
            <person name="Ho P.T."/>
            <person name="Jun S."/>
            <person name="Lee S.J."/>
            <person name="Kim Y."/>
            <person name="Won Y.J."/>
        </authorList>
    </citation>
    <scope>NUCLEOTIDE SEQUENCE [LARGE SCALE GENOMIC DNA]</scope>
    <source>
        <strain evidence="9">Wonlab-2016</strain>
    </source>
</reference>
<feature type="domain" description="Dehydrogenase E1 component" evidence="8">
    <location>
        <begin position="62"/>
        <end position="354"/>
    </location>
</feature>
<organism evidence="9 10">
    <name type="scientific">Batillaria attramentaria</name>
    <dbReference type="NCBI Taxonomy" id="370345"/>
    <lineage>
        <taxon>Eukaryota</taxon>
        <taxon>Metazoa</taxon>
        <taxon>Spiralia</taxon>
        <taxon>Lophotrochozoa</taxon>
        <taxon>Mollusca</taxon>
        <taxon>Gastropoda</taxon>
        <taxon>Caenogastropoda</taxon>
        <taxon>Sorbeoconcha</taxon>
        <taxon>Cerithioidea</taxon>
        <taxon>Batillariidae</taxon>
        <taxon>Batillaria</taxon>
    </lineage>
</organism>
<keyword evidence="5 7" id="KW-0670">Pyruvate</keyword>
<dbReference type="InterPro" id="IPR017597">
    <property type="entry name" value="Pyrv_DH_E1_asu_subgrp-y"/>
</dbReference>
<dbReference type="Pfam" id="PF00676">
    <property type="entry name" value="E1_dh"/>
    <property type="match status" value="1"/>
</dbReference>
<keyword evidence="10" id="KW-1185">Reference proteome</keyword>
<comment type="caution">
    <text evidence="9">The sequence shown here is derived from an EMBL/GenBank/DDBJ whole genome shotgun (WGS) entry which is preliminary data.</text>
</comment>
<protein>
    <recommendedName>
        <fullName evidence="7">Pyruvate dehydrogenase E1 component subunit alpha</fullName>
        <ecNumber evidence="7">1.2.4.1</ecNumber>
    </recommendedName>
</protein>
<dbReference type="InterPro" id="IPR050642">
    <property type="entry name" value="PDH_E1_Alpha_Subunit"/>
</dbReference>
<dbReference type="PANTHER" id="PTHR11516">
    <property type="entry name" value="PYRUVATE DEHYDROGENASE E1 COMPONENT, ALPHA SUBUNIT BACTERIAL AND ORGANELLAR"/>
    <property type="match status" value="1"/>
</dbReference>
<name>A0ABD0L6W6_9CAEN</name>